<organism evidence="2 3">
    <name type="scientific">Pseudolycoriella hygida</name>
    <dbReference type="NCBI Taxonomy" id="35572"/>
    <lineage>
        <taxon>Eukaryota</taxon>
        <taxon>Metazoa</taxon>
        <taxon>Ecdysozoa</taxon>
        <taxon>Arthropoda</taxon>
        <taxon>Hexapoda</taxon>
        <taxon>Insecta</taxon>
        <taxon>Pterygota</taxon>
        <taxon>Neoptera</taxon>
        <taxon>Endopterygota</taxon>
        <taxon>Diptera</taxon>
        <taxon>Nematocera</taxon>
        <taxon>Sciaroidea</taxon>
        <taxon>Sciaridae</taxon>
        <taxon>Pseudolycoriella</taxon>
    </lineage>
</organism>
<comment type="caution">
    <text evidence="2">The sequence shown here is derived from an EMBL/GenBank/DDBJ whole genome shotgun (WGS) entry which is preliminary data.</text>
</comment>
<gene>
    <name evidence="2" type="ORF">Bhyg_17366</name>
</gene>
<sequence length="127" mass="14244">MKSENVEQMDVLNFRLTEVAMELLGNSFYDIFGQNCDSLPSLYRSKTSRTNNKTATDTELVEALKVQHIFNSCEEPPGGSRVINDWSNLEQTGDFESDTDDAGDDDDGESKRLNDVKITRIISEVEG</sequence>
<feature type="compositionally biased region" description="Acidic residues" evidence="1">
    <location>
        <begin position="93"/>
        <end position="108"/>
    </location>
</feature>
<dbReference type="EMBL" id="WJQU01003930">
    <property type="protein sequence ID" value="KAJ6621051.1"/>
    <property type="molecule type" value="Genomic_DNA"/>
</dbReference>
<feature type="non-terminal residue" evidence="2">
    <location>
        <position position="127"/>
    </location>
</feature>
<reference evidence="2" key="1">
    <citation type="submission" date="2022-07" db="EMBL/GenBank/DDBJ databases">
        <authorList>
            <person name="Trinca V."/>
            <person name="Uliana J.V.C."/>
            <person name="Torres T.T."/>
            <person name="Ward R.J."/>
            <person name="Monesi N."/>
        </authorList>
    </citation>
    <scope>NUCLEOTIDE SEQUENCE</scope>
    <source>
        <strain evidence="2">HSMRA1968</strain>
        <tissue evidence="2">Whole embryos</tissue>
    </source>
</reference>
<evidence type="ECO:0000256" key="1">
    <source>
        <dbReference type="SAM" id="MobiDB-lite"/>
    </source>
</evidence>
<evidence type="ECO:0000313" key="2">
    <source>
        <dbReference type="EMBL" id="KAJ6621051.1"/>
    </source>
</evidence>
<dbReference type="Proteomes" id="UP001151699">
    <property type="component" value="Unassembled WGS sequence"/>
</dbReference>
<name>A0A9Q0MHZ0_9DIPT</name>
<accession>A0A9Q0MHZ0</accession>
<keyword evidence="3" id="KW-1185">Reference proteome</keyword>
<dbReference type="AlphaFoldDB" id="A0A9Q0MHZ0"/>
<proteinExistence type="predicted"/>
<evidence type="ECO:0000313" key="3">
    <source>
        <dbReference type="Proteomes" id="UP001151699"/>
    </source>
</evidence>
<dbReference type="OrthoDB" id="7913971at2759"/>
<protein>
    <submittedName>
        <fullName evidence="2">Uncharacterized protein</fullName>
    </submittedName>
</protein>
<feature type="region of interest" description="Disordered" evidence="1">
    <location>
        <begin position="75"/>
        <end position="112"/>
    </location>
</feature>